<protein>
    <submittedName>
        <fullName evidence="2">Uncharacterized protein</fullName>
    </submittedName>
</protein>
<keyword evidence="1" id="KW-0812">Transmembrane</keyword>
<keyword evidence="3" id="KW-1185">Reference proteome</keyword>
<keyword evidence="1" id="KW-1133">Transmembrane helix</keyword>
<feature type="transmembrane region" description="Helical" evidence="1">
    <location>
        <begin position="38"/>
        <end position="60"/>
    </location>
</feature>
<keyword evidence="1" id="KW-0472">Membrane</keyword>
<organism evidence="2 3">
    <name type="scientific">Caenorhabditis nigoni</name>
    <dbReference type="NCBI Taxonomy" id="1611254"/>
    <lineage>
        <taxon>Eukaryota</taxon>
        <taxon>Metazoa</taxon>
        <taxon>Ecdysozoa</taxon>
        <taxon>Nematoda</taxon>
        <taxon>Chromadorea</taxon>
        <taxon>Rhabditida</taxon>
        <taxon>Rhabditina</taxon>
        <taxon>Rhabditomorpha</taxon>
        <taxon>Rhabditoidea</taxon>
        <taxon>Rhabditidae</taxon>
        <taxon>Peloderinae</taxon>
        <taxon>Caenorhabditis</taxon>
    </lineage>
</organism>
<dbReference type="Proteomes" id="UP000230233">
    <property type="component" value="Chromosome V"/>
</dbReference>
<gene>
    <name evidence="2" type="primary">Cnig_chr_V.g21558</name>
    <name evidence="2" type="ORF">B9Z55_021558</name>
</gene>
<evidence type="ECO:0000313" key="3">
    <source>
        <dbReference type="Proteomes" id="UP000230233"/>
    </source>
</evidence>
<dbReference type="AlphaFoldDB" id="A0A2G5TSM1"/>
<feature type="transmembrane region" description="Helical" evidence="1">
    <location>
        <begin position="128"/>
        <end position="156"/>
    </location>
</feature>
<name>A0A2G5TSM1_9PELO</name>
<feature type="transmembrane region" description="Helical" evidence="1">
    <location>
        <begin position="168"/>
        <end position="190"/>
    </location>
</feature>
<feature type="transmembrane region" description="Helical" evidence="1">
    <location>
        <begin position="80"/>
        <end position="107"/>
    </location>
</feature>
<reference evidence="3" key="1">
    <citation type="submission" date="2017-10" db="EMBL/GenBank/DDBJ databases">
        <title>Rapid genome shrinkage in a self-fertile nematode reveals novel sperm competition proteins.</title>
        <authorList>
            <person name="Yin D."/>
            <person name="Schwarz E.M."/>
            <person name="Thomas C.G."/>
            <person name="Felde R.L."/>
            <person name="Korf I.F."/>
            <person name="Cutter A.D."/>
            <person name="Schartner C.M."/>
            <person name="Ralston E.J."/>
            <person name="Meyer B.J."/>
            <person name="Haag E.S."/>
        </authorList>
    </citation>
    <scope>NUCLEOTIDE SEQUENCE [LARGE SCALE GENOMIC DNA]</scope>
    <source>
        <strain evidence="3">JU1422</strain>
    </source>
</reference>
<evidence type="ECO:0000256" key="1">
    <source>
        <dbReference type="SAM" id="Phobius"/>
    </source>
</evidence>
<comment type="caution">
    <text evidence="2">The sequence shown here is derived from an EMBL/GenBank/DDBJ whole genome shotgun (WGS) entry which is preliminary data.</text>
</comment>
<evidence type="ECO:0000313" key="2">
    <source>
        <dbReference type="EMBL" id="PIC30248.1"/>
    </source>
</evidence>
<sequence length="209" mass="24381">MIWIFLMFFPRRENDVPENPSKTSNKVKHAPIKGSHPWVARIMLLLLFVSMLLLLVIPFLPGWDTQSDALYYYHGNYISGYTWSVIPFILLCFSTVFGFILLLRFVFVQARIHTDTEKYGFSPPMRKSAFWFLFWILLQIVLIFSALLIFTIGLANNDWPTLGPGYCVYISCVILGMYVVALLVYSIFVWKYFHAYEIDRITGKCKNCN</sequence>
<dbReference type="EMBL" id="PDUG01000005">
    <property type="protein sequence ID" value="PIC30248.1"/>
    <property type="molecule type" value="Genomic_DNA"/>
</dbReference>
<proteinExistence type="predicted"/>
<accession>A0A2G5TSM1</accession>